<dbReference type="Proteomes" id="UP001157418">
    <property type="component" value="Unassembled WGS sequence"/>
</dbReference>
<keyword evidence="2" id="KW-1185">Reference proteome</keyword>
<dbReference type="AlphaFoldDB" id="A0AAU9NIY0"/>
<gene>
    <name evidence="1" type="ORF">LVIROSA_LOCUS24097</name>
</gene>
<reference evidence="1 2" key="1">
    <citation type="submission" date="2022-01" db="EMBL/GenBank/DDBJ databases">
        <authorList>
            <person name="Xiong W."/>
            <person name="Schranz E."/>
        </authorList>
    </citation>
    <scope>NUCLEOTIDE SEQUENCE [LARGE SCALE GENOMIC DNA]</scope>
</reference>
<evidence type="ECO:0000313" key="2">
    <source>
        <dbReference type="Proteomes" id="UP001157418"/>
    </source>
</evidence>
<organism evidence="1 2">
    <name type="scientific">Lactuca virosa</name>
    <dbReference type="NCBI Taxonomy" id="75947"/>
    <lineage>
        <taxon>Eukaryota</taxon>
        <taxon>Viridiplantae</taxon>
        <taxon>Streptophyta</taxon>
        <taxon>Embryophyta</taxon>
        <taxon>Tracheophyta</taxon>
        <taxon>Spermatophyta</taxon>
        <taxon>Magnoliopsida</taxon>
        <taxon>eudicotyledons</taxon>
        <taxon>Gunneridae</taxon>
        <taxon>Pentapetalae</taxon>
        <taxon>asterids</taxon>
        <taxon>campanulids</taxon>
        <taxon>Asterales</taxon>
        <taxon>Asteraceae</taxon>
        <taxon>Cichorioideae</taxon>
        <taxon>Cichorieae</taxon>
        <taxon>Lactucinae</taxon>
        <taxon>Lactuca</taxon>
    </lineage>
</organism>
<evidence type="ECO:0000313" key="1">
    <source>
        <dbReference type="EMBL" id="CAH1437801.1"/>
    </source>
</evidence>
<accession>A0AAU9NIY0</accession>
<comment type="caution">
    <text evidence="1">The sequence shown here is derived from an EMBL/GenBank/DDBJ whole genome shotgun (WGS) entry which is preliminary data.</text>
</comment>
<protein>
    <submittedName>
        <fullName evidence="1">Uncharacterized protein</fullName>
    </submittedName>
</protein>
<sequence>MELLFSSKDLIKCVCNFLKEHIHHHLLQRLSHAATGPYMYFYPFCCLSSSNQSTIVANHDRLTLLFLELRSDVWGFICAEGNGEGKQLHGKEKQQQGEIEAKFLLAFILKVSDDFNMIPPLLRLEIRKLFAQWFRNEESTYQW</sequence>
<dbReference type="EMBL" id="CAKMRJ010004445">
    <property type="protein sequence ID" value="CAH1437801.1"/>
    <property type="molecule type" value="Genomic_DNA"/>
</dbReference>
<name>A0AAU9NIY0_9ASTR</name>
<proteinExistence type="predicted"/>